<dbReference type="GO" id="GO:0004252">
    <property type="term" value="F:serine-type endopeptidase activity"/>
    <property type="evidence" value="ECO:0007669"/>
    <property type="project" value="TreeGrafter"/>
</dbReference>
<accession>B1ZUF2</accession>
<gene>
    <name evidence="4" type="ordered locus">Oter_0706</name>
</gene>
<keyword evidence="1" id="KW-0378">Hydrolase</keyword>
<dbReference type="InterPro" id="IPR001375">
    <property type="entry name" value="Peptidase_S9_cat"/>
</dbReference>
<dbReference type="KEGG" id="ote:Oter_0706"/>
<dbReference type="HOGENOM" id="CLU_008615_3_1_0"/>
<dbReference type="PANTHER" id="PTHR42776">
    <property type="entry name" value="SERINE PEPTIDASE S9 FAMILY MEMBER"/>
    <property type="match status" value="1"/>
</dbReference>
<evidence type="ECO:0000256" key="1">
    <source>
        <dbReference type="ARBA" id="ARBA00022801"/>
    </source>
</evidence>
<keyword evidence="5" id="KW-1185">Reference proteome</keyword>
<dbReference type="Pfam" id="PF00326">
    <property type="entry name" value="Peptidase_S9"/>
    <property type="match status" value="1"/>
</dbReference>
<dbReference type="eggNOG" id="COG1506">
    <property type="taxonomic scope" value="Bacteria"/>
</dbReference>
<dbReference type="Proteomes" id="UP000007013">
    <property type="component" value="Chromosome"/>
</dbReference>
<dbReference type="Gene3D" id="2.120.10.30">
    <property type="entry name" value="TolB, C-terminal domain"/>
    <property type="match status" value="1"/>
</dbReference>
<feature type="chain" id="PRO_5002774585" evidence="2">
    <location>
        <begin position="18"/>
        <end position="656"/>
    </location>
</feature>
<dbReference type="PANTHER" id="PTHR42776:SF27">
    <property type="entry name" value="DIPEPTIDYL PEPTIDASE FAMILY MEMBER 6"/>
    <property type="match status" value="1"/>
</dbReference>
<dbReference type="SUPFAM" id="SSF82171">
    <property type="entry name" value="DPP6 N-terminal domain-like"/>
    <property type="match status" value="1"/>
</dbReference>
<reference evidence="4 5" key="1">
    <citation type="journal article" date="2011" name="J. Bacteriol.">
        <title>Genome sequence of the verrucomicrobium Opitutus terrae PB90-1, an abundant inhabitant of rice paddy soil ecosystems.</title>
        <authorList>
            <person name="van Passel M.W."/>
            <person name="Kant R."/>
            <person name="Palva A."/>
            <person name="Copeland A."/>
            <person name="Lucas S."/>
            <person name="Lapidus A."/>
            <person name="Glavina del Rio T."/>
            <person name="Pitluck S."/>
            <person name="Goltsman E."/>
            <person name="Clum A."/>
            <person name="Sun H."/>
            <person name="Schmutz J."/>
            <person name="Larimer F.W."/>
            <person name="Land M.L."/>
            <person name="Hauser L."/>
            <person name="Kyrpides N."/>
            <person name="Mikhailova N."/>
            <person name="Richardson P.P."/>
            <person name="Janssen P.H."/>
            <person name="de Vos W.M."/>
            <person name="Smidt H."/>
        </authorList>
    </citation>
    <scope>NUCLEOTIDE SEQUENCE [LARGE SCALE GENOMIC DNA]</scope>
    <source>
        <strain evidence="5">DSM 11246 / JCM 15787 / PB90-1</strain>
    </source>
</reference>
<dbReference type="InterPro" id="IPR029058">
    <property type="entry name" value="AB_hydrolase_fold"/>
</dbReference>
<dbReference type="EMBL" id="CP001032">
    <property type="protein sequence ID" value="ACB73995.1"/>
    <property type="molecule type" value="Genomic_DNA"/>
</dbReference>
<dbReference type="RefSeq" id="WP_012373533.1">
    <property type="nucleotide sequence ID" value="NC_010571.1"/>
</dbReference>
<dbReference type="Gene3D" id="3.40.50.1820">
    <property type="entry name" value="alpha/beta hydrolase"/>
    <property type="match status" value="1"/>
</dbReference>
<feature type="domain" description="Peptidase S9 prolyl oligopeptidase catalytic" evidence="3">
    <location>
        <begin position="424"/>
        <end position="635"/>
    </location>
</feature>
<feature type="signal peptide" evidence="2">
    <location>
        <begin position="1"/>
        <end position="17"/>
    </location>
</feature>
<dbReference type="InterPro" id="IPR011042">
    <property type="entry name" value="6-blade_b-propeller_TolB-like"/>
</dbReference>
<organism evidence="4 5">
    <name type="scientific">Opitutus terrae (strain DSM 11246 / JCM 15787 / PB90-1)</name>
    <dbReference type="NCBI Taxonomy" id="452637"/>
    <lineage>
        <taxon>Bacteria</taxon>
        <taxon>Pseudomonadati</taxon>
        <taxon>Verrucomicrobiota</taxon>
        <taxon>Opitutia</taxon>
        <taxon>Opitutales</taxon>
        <taxon>Opitutaceae</taxon>
        <taxon>Opitutus</taxon>
    </lineage>
</organism>
<keyword evidence="2" id="KW-0732">Signal</keyword>
<dbReference type="AlphaFoldDB" id="B1ZUF2"/>
<dbReference type="GO" id="GO:0006508">
    <property type="term" value="P:proteolysis"/>
    <property type="evidence" value="ECO:0007669"/>
    <property type="project" value="InterPro"/>
</dbReference>
<protein>
    <submittedName>
        <fullName evidence="4">Peptidase S9 prolyl oligopeptidase active site domain protein</fullName>
    </submittedName>
</protein>
<dbReference type="STRING" id="452637.Oter_0706"/>
<evidence type="ECO:0000313" key="5">
    <source>
        <dbReference type="Proteomes" id="UP000007013"/>
    </source>
</evidence>
<dbReference type="SUPFAM" id="SSF53474">
    <property type="entry name" value="alpha/beta-Hydrolases"/>
    <property type="match status" value="1"/>
</dbReference>
<evidence type="ECO:0000259" key="3">
    <source>
        <dbReference type="Pfam" id="PF00326"/>
    </source>
</evidence>
<evidence type="ECO:0000256" key="2">
    <source>
        <dbReference type="SAM" id="SignalP"/>
    </source>
</evidence>
<evidence type="ECO:0000313" key="4">
    <source>
        <dbReference type="EMBL" id="ACB73995.1"/>
    </source>
</evidence>
<sequence>MKSCRLLLIFVACTAAAALARAEDSLIPIEHFVRDLTFDEIKVSPDGSKVAALSKWKEHLNLYVIDLKTKEPKMLTGLTTMSVGGVHWVGNNRLIFTGVKDGSLTGGLFAIDADGKNSRALNESAEQQGSRGSHVYRDVEIISRYGKSTDEILVASNERRLQEPDAYRMNVHTGKKRLVAMNPGKVRRWVADNAGAVRIGYGFYGGEHFLVARKGASGVFKEIKRWKFRDGRCEPLAFDQENRLVYVRSTLGRDTAAIALLDPETGEIVKELFHDDVYDAEDVVRHRSTGDLLGFAIEREKPGRVWAIDGMKKLQALTDEALPDTLNLFYSYSDDNRWIVVEAFSDRDPGTFYMLDTRELTLEKLVSRADWIKPEQMAAMKPVQFVTPDGLTIHGYLTLPPNSSGKNLPLIINPHGGPQARDEWRFWPEVQFLASRGYAVLRINFRGSIGYGRKFEQAGFGEWGRAMQDDITNAVKWAIAEGIADPKRVAIYGASYGGFATMAGLAFTPDLYCCGINYVGVTDMKLLLDTIPDGWEDSRAELNAMTGDPKKDLERMEAASPMRHVDNIRVPVFFAYGRLDERVDIDHGTEMAAKLRRKGIPVVWMEREDEGHGYRKNENQIAFYTEMEKFLATYLIPAGKVKLGDLKTIEMPALEK</sequence>
<dbReference type="eggNOG" id="COG0823">
    <property type="taxonomic scope" value="Bacteria"/>
</dbReference>
<proteinExistence type="predicted"/>
<name>B1ZUF2_OPITP</name>
<dbReference type="OrthoDB" id="108903at2"/>